<feature type="binding site" evidence="9">
    <location>
        <begin position="8"/>
        <end position="15"/>
    </location>
    <ligand>
        <name>ATP</name>
        <dbReference type="ChEBI" id="CHEBI:30616"/>
    </ligand>
</feature>
<feature type="binding site" evidence="9">
    <location>
        <position position="117"/>
    </location>
    <ligand>
        <name>ATP</name>
        <dbReference type="ChEBI" id="CHEBI:30616"/>
    </ligand>
</feature>
<evidence type="ECO:0000256" key="6">
    <source>
        <dbReference type="ARBA" id="ARBA00022884"/>
    </source>
</evidence>
<dbReference type="Gene3D" id="2.40.30.10">
    <property type="entry name" value="Translation factors"/>
    <property type="match status" value="1"/>
</dbReference>
<dbReference type="HAMAP" id="MF_00144">
    <property type="entry name" value="tRNA_thiouridyl_MnmA"/>
    <property type="match status" value="1"/>
</dbReference>
<dbReference type="KEGG" id="dwd:DSCW_03330"/>
<feature type="site" description="Interaction with tRNA" evidence="9">
    <location>
        <position position="328"/>
    </location>
</feature>
<feature type="region of interest" description="Disordered" evidence="10">
    <location>
        <begin position="302"/>
        <end position="328"/>
    </location>
</feature>
<feature type="disulfide bond" description="Alternate" evidence="9">
    <location>
        <begin position="93"/>
        <end position="190"/>
    </location>
</feature>
<dbReference type="Proteomes" id="UP000427769">
    <property type="component" value="Chromosome"/>
</dbReference>
<dbReference type="InterPro" id="IPR023382">
    <property type="entry name" value="MnmA-like_central_sf"/>
</dbReference>
<feature type="region of interest" description="Interaction with tRNA" evidence="9">
    <location>
        <begin position="140"/>
        <end position="142"/>
    </location>
</feature>
<dbReference type="OrthoDB" id="9800696at2"/>
<keyword evidence="14" id="KW-1185">Reference proteome</keyword>
<evidence type="ECO:0000256" key="3">
    <source>
        <dbReference type="ARBA" id="ARBA00022694"/>
    </source>
</evidence>
<dbReference type="Pfam" id="PF20258">
    <property type="entry name" value="tRNA_Me_trans_C"/>
    <property type="match status" value="1"/>
</dbReference>
<evidence type="ECO:0000256" key="1">
    <source>
        <dbReference type="ARBA" id="ARBA00022555"/>
    </source>
</evidence>
<dbReference type="InterPro" id="IPR046885">
    <property type="entry name" value="MnmA-like_C"/>
</dbReference>
<dbReference type="GO" id="GO:0103016">
    <property type="term" value="F:tRNA-uridine 2-sulfurtransferase activity"/>
    <property type="evidence" value="ECO:0007669"/>
    <property type="project" value="UniProtKB-EC"/>
</dbReference>
<dbReference type="NCBIfam" id="TIGR00420">
    <property type="entry name" value="trmU"/>
    <property type="match status" value="1"/>
</dbReference>
<evidence type="ECO:0000256" key="9">
    <source>
        <dbReference type="HAMAP-Rule" id="MF_00144"/>
    </source>
</evidence>
<dbReference type="GO" id="GO:0005737">
    <property type="term" value="C:cytoplasm"/>
    <property type="evidence" value="ECO:0007669"/>
    <property type="project" value="UniProtKB-SubCell"/>
</dbReference>
<dbReference type="SUPFAM" id="SSF52402">
    <property type="entry name" value="Adenine nucleotide alpha hydrolases-like"/>
    <property type="match status" value="1"/>
</dbReference>
<evidence type="ECO:0000256" key="10">
    <source>
        <dbReference type="SAM" id="MobiDB-lite"/>
    </source>
</evidence>
<feature type="binding site" evidence="9">
    <location>
        <position position="34"/>
    </location>
    <ligand>
        <name>ATP</name>
        <dbReference type="ChEBI" id="CHEBI:30616"/>
    </ligand>
</feature>
<reference evidence="13 14" key="1">
    <citation type="submission" date="2019-11" db="EMBL/GenBank/DDBJ databases">
        <title>Comparative genomics of hydrocarbon-degrading Desulfosarcina strains.</title>
        <authorList>
            <person name="Watanabe M."/>
            <person name="Kojima H."/>
            <person name="Fukui M."/>
        </authorList>
    </citation>
    <scope>NUCLEOTIDE SEQUENCE [LARGE SCALE GENOMIC DNA]</scope>
    <source>
        <strain evidence="13 14">PP31</strain>
    </source>
</reference>
<dbReference type="GO" id="GO:0005524">
    <property type="term" value="F:ATP binding"/>
    <property type="evidence" value="ECO:0007669"/>
    <property type="project" value="UniProtKB-KW"/>
</dbReference>
<keyword evidence="2 9" id="KW-0808">Transferase</keyword>
<comment type="function">
    <text evidence="9">Catalyzes the 2-thiolation of uridine at the wobble position (U34) of tRNA, leading to the formation of s(2)U34.</text>
</comment>
<protein>
    <recommendedName>
        <fullName evidence="9">tRNA-specific 2-thiouridylase MnmA</fullName>
        <ecNumber evidence="9">2.8.1.13</ecNumber>
    </recommendedName>
</protein>
<dbReference type="GO" id="GO:0000049">
    <property type="term" value="F:tRNA binding"/>
    <property type="evidence" value="ECO:0007669"/>
    <property type="project" value="UniProtKB-KW"/>
</dbReference>
<keyword evidence="5 9" id="KW-0067">ATP-binding</keyword>
<comment type="catalytic activity">
    <reaction evidence="8 9">
        <text>S-sulfanyl-L-cysteinyl-[protein] + uridine(34) in tRNA + AH2 + ATP = 2-thiouridine(34) in tRNA + L-cysteinyl-[protein] + A + AMP + diphosphate + H(+)</text>
        <dbReference type="Rhea" id="RHEA:47032"/>
        <dbReference type="Rhea" id="RHEA-COMP:10131"/>
        <dbReference type="Rhea" id="RHEA-COMP:11726"/>
        <dbReference type="Rhea" id="RHEA-COMP:11727"/>
        <dbReference type="Rhea" id="RHEA-COMP:11728"/>
        <dbReference type="ChEBI" id="CHEBI:13193"/>
        <dbReference type="ChEBI" id="CHEBI:15378"/>
        <dbReference type="ChEBI" id="CHEBI:17499"/>
        <dbReference type="ChEBI" id="CHEBI:29950"/>
        <dbReference type="ChEBI" id="CHEBI:30616"/>
        <dbReference type="ChEBI" id="CHEBI:33019"/>
        <dbReference type="ChEBI" id="CHEBI:61963"/>
        <dbReference type="ChEBI" id="CHEBI:65315"/>
        <dbReference type="ChEBI" id="CHEBI:87170"/>
        <dbReference type="ChEBI" id="CHEBI:456215"/>
        <dbReference type="EC" id="2.8.1.13"/>
    </reaction>
</comment>
<dbReference type="Pfam" id="PF20259">
    <property type="entry name" value="tRNA_Me_trans_M"/>
    <property type="match status" value="1"/>
</dbReference>
<dbReference type="GO" id="GO:0002143">
    <property type="term" value="P:tRNA wobble position uridine thiolation"/>
    <property type="evidence" value="ECO:0007669"/>
    <property type="project" value="TreeGrafter"/>
</dbReference>
<keyword evidence="6 9" id="KW-0694">RNA-binding</keyword>
<gene>
    <name evidence="9 13" type="primary">mnmA</name>
    <name evidence="13" type="ORF">DSCW_03330</name>
</gene>
<dbReference type="Gene3D" id="3.40.50.620">
    <property type="entry name" value="HUPs"/>
    <property type="match status" value="1"/>
</dbReference>
<evidence type="ECO:0000256" key="7">
    <source>
        <dbReference type="ARBA" id="ARBA00023157"/>
    </source>
</evidence>
<organism evidence="13 14">
    <name type="scientific">Desulfosarcina widdelii</name>
    <dbReference type="NCBI Taxonomy" id="947919"/>
    <lineage>
        <taxon>Bacteria</taxon>
        <taxon>Pseudomonadati</taxon>
        <taxon>Thermodesulfobacteriota</taxon>
        <taxon>Desulfobacteria</taxon>
        <taxon>Desulfobacterales</taxon>
        <taxon>Desulfosarcinaceae</taxon>
        <taxon>Desulfosarcina</taxon>
    </lineage>
</organism>
<evidence type="ECO:0000256" key="4">
    <source>
        <dbReference type="ARBA" id="ARBA00022741"/>
    </source>
</evidence>
<dbReference type="EMBL" id="AP021875">
    <property type="protein sequence ID" value="BBO72916.1"/>
    <property type="molecule type" value="Genomic_DNA"/>
</dbReference>
<keyword evidence="4 9" id="KW-0547">Nucleotide-binding</keyword>
<comment type="caution">
    <text evidence="9">Lacks conserved residue(s) required for the propagation of feature annotation.</text>
</comment>
<evidence type="ECO:0000313" key="14">
    <source>
        <dbReference type="Proteomes" id="UP000427769"/>
    </source>
</evidence>
<keyword evidence="1 9" id="KW-0820">tRNA-binding</keyword>
<evidence type="ECO:0000256" key="8">
    <source>
        <dbReference type="ARBA" id="ARBA00051542"/>
    </source>
</evidence>
<evidence type="ECO:0000256" key="5">
    <source>
        <dbReference type="ARBA" id="ARBA00022840"/>
    </source>
</evidence>
<evidence type="ECO:0000256" key="2">
    <source>
        <dbReference type="ARBA" id="ARBA00022679"/>
    </source>
</evidence>
<dbReference type="FunFam" id="2.30.30.280:FF:000001">
    <property type="entry name" value="tRNA-specific 2-thiouridylase MnmA"/>
    <property type="match status" value="1"/>
</dbReference>
<comment type="subcellular location">
    <subcellularLocation>
        <location evidence="9">Cytoplasm</location>
    </subcellularLocation>
</comment>
<keyword evidence="7 9" id="KW-1015">Disulfide bond</keyword>
<dbReference type="AlphaFoldDB" id="A0A5K7YUF5"/>
<feature type="domain" description="tRNA-specific 2-thiouridylase MnmA-like central" evidence="12">
    <location>
        <begin position="199"/>
        <end position="262"/>
    </location>
</feature>
<dbReference type="Gene3D" id="2.30.30.280">
    <property type="entry name" value="Adenine nucleotide alpha hydrolases-like domains"/>
    <property type="match status" value="1"/>
</dbReference>
<accession>A0A5K7YUF5</accession>
<dbReference type="InterPro" id="IPR004506">
    <property type="entry name" value="MnmA-like"/>
</dbReference>
<dbReference type="EC" id="2.8.1.13" evidence="9"/>
<name>A0A5K7YUF5_9BACT</name>
<dbReference type="Pfam" id="PF03054">
    <property type="entry name" value="tRNA_Me_trans"/>
    <property type="match status" value="1"/>
</dbReference>
<keyword evidence="3 9" id="KW-0819">tRNA processing</keyword>
<evidence type="ECO:0000259" key="12">
    <source>
        <dbReference type="Pfam" id="PF20259"/>
    </source>
</evidence>
<dbReference type="NCBIfam" id="NF001138">
    <property type="entry name" value="PRK00143.1"/>
    <property type="match status" value="1"/>
</dbReference>
<dbReference type="CDD" id="cd01998">
    <property type="entry name" value="MnmA_TRMU-like"/>
    <property type="match status" value="1"/>
</dbReference>
<evidence type="ECO:0000259" key="11">
    <source>
        <dbReference type="Pfam" id="PF20258"/>
    </source>
</evidence>
<dbReference type="RefSeq" id="WP_155302079.1">
    <property type="nucleotide sequence ID" value="NZ_AP021875.1"/>
</dbReference>
<proteinExistence type="inferred from homology"/>
<dbReference type="PANTHER" id="PTHR11933">
    <property type="entry name" value="TRNA 5-METHYLAMINOMETHYL-2-THIOURIDYLATE -METHYLTRANSFERASE"/>
    <property type="match status" value="1"/>
</dbReference>
<comment type="similarity">
    <text evidence="9">Belongs to the MnmA/TRMU family.</text>
</comment>
<feature type="active site" description="Cysteine persulfide intermediate" evidence="9">
    <location>
        <position position="190"/>
    </location>
</feature>
<feature type="active site" description="Nucleophile" evidence="9">
    <location>
        <position position="93"/>
    </location>
</feature>
<sequence length="345" mass="37828">MTGPIAIALSGGIDSLIAACLLKTQVKEVFGLHFLTGFEKPIDPGPTQIQALFQPLDIPVQVVDLKVPFRKSVVDYFADAYQNGETPNPCLVCNPTIKFGVLLQKAIQLGSTHLATGHYARVEIGASGRYRLLKGVDGGKDQSYFLARLTQDQLARACFPLGSWTKDQVRALALEKGLAPVVRSESQDVCFVRDSSYADFLVKTVGMEPNPGEIVDMQGRRVGTHQGLHRYTVGQRRGINCPASRPYYVIRIDARHNRLVVGFKEERYSSRCRVRDINWIGDPPDGPLAVDTRIRYRHQAAASTVTPDESGGATVRFEQPQSSVTPGQGAVFYRGEEVVGGGWIA</sequence>
<evidence type="ECO:0000313" key="13">
    <source>
        <dbReference type="EMBL" id="BBO72916.1"/>
    </source>
</evidence>
<dbReference type="PANTHER" id="PTHR11933:SF5">
    <property type="entry name" value="MITOCHONDRIAL TRNA-SPECIFIC 2-THIOURIDYLASE 1"/>
    <property type="match status" value="1"/>
</dbReference>
<feature type="domain" description="tRNA-specific 2-thiouridylase MnmA-like C-terminal" evidence="11">
    <location>
        <begin position="270"/>
        <end position="344"/>
    </location>
</feature>
<feature type="site" description="Interaction with tRNA" evidence="9">
    <location>
        <position position="118"/>
    </location>
</feature>
<feature type="region of interest" description="Interaction with tRNA" evidence="9">
    <location>
        <begin position="295"/>
        <end position="296"/>
    </location>
</feature>
<dbReference type="InterPro" id="IPR046884">
    <property type="entry name" value="MnmA-like_central"/>
</dbReference>
<keyword evidence="9" id="KW-0963">Cytoplasm</keyword>
<dbReference type="InterPro" id="IPR014729">
    <property type="entry name" value="Rossmann-like_a/b/a_fold"/>
</dbReference>